<evidence type="ECO:0000256" key="4">
    <source>
        <dbReference type="ARBA" id="ARBA00022692"/>
    </source>
</evidence>
<keyword evidence="5 7" id="KW-1133">Transmembrane helix</keyword>
<reference evidence="10" key="1">
    <citation type="journal article" date="2021" name="Cell">
        <title>Tracing the genetic footprints of vertebrate landing in non-teleost ray-finned fishes.</title>
        <authorList>
            <person name="Bi X."/>
            <person name="Wang K."/>
            <person name="Yang L."/>
            <person name="Pan H."/>
            <person name="Jiang H."/>
            <person name="Wei Q."/>
            <person name="Fang M."/>
            <person name="Yu H."/>
            <person name="Zhu C."/>
            <person name="Cai Y."/>
            <person name="He Y."/>
            <person name="Gan X."/>
            <person name="Zeng H."/>
            <person name="Yu D."/>
            <person name="Zhu Y."/>
            <person name="Jiang H."/>
            <person name="Qiu Q."/>
            <person name="Yang H."/>
            <person name="Zhang Y.E."/>
            <person name="Wang W."/>
            <person name="Zhu M."/>
            <person name="He S."/>
            <person name="Zhang G."/>
        </authorList>
    </citation>
    <scope>NUCLEOTIDE SEQUENCE</scope>
    <source>
        <strain evidence="10">Allg_001</strain>
    </source>
</reference>
<feature type="transmembrane region" description="Helical" evidence="7">
    <location>
        <begin position="640"/>
        <end position="659"/>
    </location>
</feature>
<comment type="caution">
    <text evidence="10">The sequence shown here is derived from an EMBL/GenBank/DDBJ whole genome shotgun (WGS) entry which is preliminary data.</text>
</comment>
<evidence type="ECO:0000256" key="3">
    <source>
        <dbReference type="ARBA" id="ARBA00022475"/>
    </source>
</evidence>
<keyword evidence="11" id="KW-1185">Reference proteome</keyword>
<feature type="transmembrane region" description="Helical" evidence="7">
    <location>
        <begin position="467"/>
        <end position="489"/>
    </location>
</feature>
<evidence type="ECO:0000259" key="8">
    <source>
        <dbReference type="PROSITE" id="PS00022"/>
    </source>
</evidence>
<gene>
    <name evidence="10" type="primary">Tmem8a</name>
    <name evidence="10" type="ORF">GTO95_0014024</name>
</gene>
<dbReference type="PROSITE" id="PS00022">
    <property type="entry name" value="EGF_1"/>
    <property type="match status" value="1"/>
</dbReference>
<feature type="transmembrane region" description="Helical" evidence="7">
    <location>
        <begin position="578"/>
        <end position="597"/>
    </location>
</feature>
<sequence length="693" mass="76246">IHFRAGAPPVINPVGTQFAKNTAFLAAQNLTLVVSSGQSIAFFNITNPAPGDWFIVAHLPKDDGKIEQKGFSPTCTYFFQPQMFVRRAVDLPVLERNVPLRLSLSYPDKTAFMKIFVPDYTSEVTFHISGCVTENITDKVCPLVLTLGAVALTDSTVRTVNCSGNVTCAVQLPTPPWGTWVRVSADSIYPNLTTTFTITANLTGGCKPKSTGLLKDLFAQLSSNGSSPSLNASAGFGNITALGESWLPSGNSSSWRDPFGSACVRYVPVFREDMDVVSTRFALIGGPNVTLTSRAPTLVSFNLNSLTDSGGTLVLDLELNKANLTNRNSSVVACLTTRSPVLSLNSTQTCTTAVVPGSPAAFSQGHFLRMNVTAPEATLRIPFPEAAWWYLTLQIVCPQNDSGCGAASGTVITSVYLSACVDDCGTYGECRLLRSNGYLYAACVCKAGWAGWSCTDDRTAQSYGRQLAAALLLTLSNLLFIPPIVLALYRCYIVEASVYLFTMFFSTFYHACDQPGITVLCIMDYDTLQYCDFLGSVCSIWVTILCMARIKDTFKYMLFMLGTLIIAMSMQLDRRGLWNLLGPVLCAVLAMVAAWIYRGVRRRQCYPKTWKRWVFYLLPGIATAVIGLCVYVFTETDDNYYYTHSIWHIMVASSVVFLLPPREKYNPPWGWSRSFFCGYQLCRNEKDELYTVT</sequence>
<evidence type="ECO:0000256" key="2">
    <source>
        <dbReference type="ARBA" id="ARBA00005542"/>
    </source>
</evidence>
<protein>
    <submittedName>
        <fullName evidence="10">TMM8A factor</fullName>
    </submittedName>
</protein>
<comment type="subcellular location">
    <subcellularLocation>
        <location evidence="1">Cell membrane</location>
        <topology evidence="1">Multi-pass membrane protein</topology>
    </subcellularLocation>
</comment>
<name>A0A8J7NK77_ATRSP</name>
<evidence type="ECO:0000259" key="9">
    <source>
        <dbReference type="PROSITE" id="PS01186"/>
    </source>
</evidence>
<evidence type="ECO:0000256" key="5">
    <source>
        <dbReference type="ARBA" id="ARBA00022989"/>
    </source>
</evidence>
<feature type="transmembrane region" description="Helical" evidence="7">
    <location>
        <begin position="554"/>
        <end position="572"/>
    </location>
</feature>
<feature type="transmembrane region" description="Helical" evidence="7">
    <location>
        <begin position="613"/>
        <end position="634"/>
    </location>
</feature>
<dbReference type="PANTHER" id="PTHR14319:SF7">
    <property type="entry name" value="POST-GPI ATTACHMENT TO PROTEINS FACTOR 6"/>
    <property type="match status" value="1"/>
</dbReference>
<dbReference type="AlphaFoldDB" id="A0A8J7NK77"/>
<evidence type="ECO:0000256" key="6">
    <source>
        <dbReference type="ARBA" id="ARBA00023136"/>
    </source>
</evidence>
<dbReference type="Pfam" id="PF12036">
    <property type="entry name" value="DUF3522"/>
    <property type="match status" value="1"/>
</dbReference>
<organism evidence="10 11">
    <name type="scientific">Atractosteus spatula</name>
    <name type="common">Alligator gar</name>
    <name type="synonym">Lepisosteus spatula</name>
    <dbReference type="NCBI Taxonomy" id="7917"/>
    <lineage>
        <taxon>Eukaryota</taxon>
        <taxon>Metazoa</taxon>
        <taxon>Chordata</taxon>
        <taxon>Craniata</taxon>
        <taxon>Vertebrata</taxon>
        <taxon>Euteleostomi</taxon>
        <taxon>Actinopterygii</taxon>
        <taxon>Neopterygii</taxon>
        <taxon>Holostei</taxon>
        <taxon>Semionotiformes</taxon>
        <taxon>Lepisosteidae</taxon>
        <taxon>Atractosteus</taxon>
    </lineage>
</organism>
<keyword evidence="3" id="KW-1003">Cell membrane</keyword>
<evidence type="ECO:0000256" key="1">
    <source>
        <dbReference type="ARBA" id="ARBA00004651"/>
    </source>
</evidence>
<keyword evidence="4 7" id="KW-0812">Transmembrane</keyword>
<evidence type="ECO:0000313" key="10">
    <source>
        <dbReference type="EMBL" id="MBN3313614.1"/>
    </source>
</evidence>
<feature type="non-terminal residue" evidence="10">
    <location>
        <position position="693"/>
    </location>
</feature>
<feature type="domain" description="EGF-like" evidence="8 9">
    <location>
        <begin position="443"/>
        <end position="454"/>
    </location>
</feature>
<dbReference type="EMBL" id="JAAWVO010012213">
    <property type="protein sequence ID" value="MBN3313614.1"/>
    <property type="molecule type" value="Genomic_DNA"/>
</dbReference>
<dbReference type="InterPro" id="IPR021910">
    <property type="entry name" value="NGX6/PGAP6/MYMK"/>
</dbReference>
<feature type="non-terminal residue" evidence="10">
    <location>
        <position position="1"/>
    </location>
</feature>
<evidence type="ECO:0000313" key="11">
    <source>
        <dbReference type="Proteomes" id="UP000736164"/>
    </source>
</evidence>
<dbReference type="PROSITE" id="PS01186">
    <property type="entry name" value="EGF_2"/>
    <property type="match status" value="1"/>
</dbReference>
<dbReference type="GO" id="GO:0005886">
    <property type="term" value="C:plasma membrane"/>
    <property type="evidence" value="ECO:0007669"/>
    <property type="project" value="UniProtKB-SubCell"/>
</dbReference>
<dbReference type="Proteomes" id="UP000736164">
    <property type="component" value="Unassembled WGS sequence"/>
</dbReference>
<proteinExistence type="inferred from homology"/>
<evidence type="ECO:0000256" key="7">
    <source>
        <dbReference type="SAM" id="Phobius"/>
    </source>
</evidence>
<dbReference type="PANTHER" id="PTHR14319">
    <property type="entry name" value="FIVE-SPAN TRANSMEMBRANE PROTEIN M83"/>
    <property type="match status" value="1"/>
</dbReference>
<comment type="similarity">
    <text evidence="2">Belongs to the TMEM8 family.</text>
</comment>
<accession>A0A8J7NK77</accession>
<keyword evidence="6 7" id="KW-0472">Membrane</keyword>
<dbReference type="InterPro" id="IPR000742">
    <property type="entry name" value="EGF"/>
</dbReference>